<feature type="compositionally biased region" description="Low complexity" evidence="1">
    <location>
        <begin position="1106"/>
        <end position="1115"/>
    </location>
</feature>
<dbReference type="EMBL" id="AGNL01002856">
    <property type="protein sequence ID" value="EJK75577.1"/>
    <property type="molecule type" value="Genomic_DNA"/>
</dbReference>
<evidence type="ECO:0000259" key="2">
    <source>
        <dbReference type="PROSITE" id="PS50206"/>
    </source>
</evidence>
<keyword evidence="4" id="KW-1185">Reference proteome</keyword>
<feature type="region of interest" description="Disordered" evidence="1">
    <location>
        <begin position="1"/>
        <end position="87"/>
    </location>
</feature>
<feature type="compositionally biased region" description="Basic and acidic residues" evidence="1">
    <location>
        <begin position="1378"/>
        <end position="1400"/>
    </location>
</feature>
<gene>
    <name evidence="3" type="ORF">THAOC_02696</name>
</gene>
<dbReference type="GO" id="GO:0005829">
    <property type="term" value="C:cytosol"/>
    <property type="evidence" value="ECO:0007669"/>
    <property type="project" value="GOC"/>
</dbReference>
<feature type="compositionally biased region" description="Low complexity" evidence="1">
    <location>
        <begin position="1354"/>
        <end position="1365"/>
    </location>
</feature>
<evidence type="ECO:0000313" key="4">
    <source>
        <dbReference type="Proteomes" id="UP000266841"/>
    </source>
</evidence>
<name>K0TQ79_THAOC</name>
<feature type="region of interest" description="Disordered" evidence="1">
    <location>
        <begin position="1089"/>
        <end position="1160"/>
    </location>
</feature>
<dbReference type="InterPro" id="IPR001763">
    <property type="entry name" value="Rhodanese-like_dom"/>
</dbReference>
<feature type="compositionally biased region" description="Acidic residues" evidence="1">
    <location>
        <begin position="1"/>
        <end position="10"/>
    </location>
</feature>
<proteinExistence type="predicted"/>
<feature type="compositionally biased region" description="Acidic residues" evidence="1">
    <location>
        <begin position="262"/>
        <end position="279"/>
    </location>
</feature>
<feature type="region of interest" description="Disordered" evidence="1">
    <location>
        <begin position="122"/>
        <end position="302"/>
    </location>
</feature>
<feature type="region of interest" description="Disordered" evidence="1">
    <location>
        <begin position="1189"/>
        <end position="1208"/>
    </location>
</feature>
<dbReference type="GO" id="GO:0042147">
    <property type="term" value="P:retrograde transport, endosome to Golgi"/>
    <property type="evidence" value="ECO:0007669"/>
    <property type="project" value="InterPro"/>
</dbReference>
<dbReference type="InterPro" id="IPR039755">
    <property type="entry name" value="TBC1D23"/>
</dbReference>
<feature type="compositionally biased region" description="Polar residues" evidence="1">
    <location>
        <begin position="1189"/>
        <end position="1199"/>
    </location>
</feature>
<feature type="compositionally biased region" description="Low complexity" evidence="1">
    <location>
        <begin position="229"/>
        <end position="240"/>
    </location>
</feature>
<dbReference type="PANTHER" id="PTHR13297:SF5">
    <property type="entry name" value="TBC1 DOMAIN FAMILY MEMBER 23"/>
    <property type="match status" value="1"/>
</dbReference>
<feature type="compositionally biased region" description="Basic and acidic residues" evidence="1">
    <location>
        <begin position="251"/>
        <end position="261"/>
    </location>
</feature>
<feature type="compositionally biased region" description="Polar residues" evidence="1">
    <location>
        <begin position="19"/>
        <end position="29"/>
    </location>
</feature>
<organism evidence="3 4">
    <name type="scientific">Thalassiosira oceanica</name>
    <name type="common">Marine diatom</name>
    <dbReference type="NCBI Taxonomy" id="159749"/>
    <lineage>
        <taxon>Eukaryota</taxon>
        <taxon>Sar</taxon>
        <taxon>Stramenopiles</taxon>
        <taxon>Ochrophyta</taxon>
        <taxon>Bacillariophyta</taxon>
        <taxon>Coscinodiscophyceae</taxon>
        <taxon>Thalassiosirophycidae</taxon>
        <taxon>Thalassiosirales</taxon>
        <taxon>Thalassiosiraceae</taxon>
        <taxon>Thalassiosira</taxon>
    </lineage>
</organism>
<comment type="caution">
    <text evidence="3">The sequence shown here is derived from an EMBL/GenBank/DDBJ whole genome shotgun (WGS) entry which is preliminary data.</text>
</comment>
<feature type="compositionally biased region" description="Polar residues" evidence="1">
    <location>
        <begin position="1234"/>
        <end position="1247"/>
    </location>
</feature>
<evidence type="ECO:0000256" key="1">
    <source>
        <dbReference type="SAM" id="MobiDB-lite"/>
    </source>
</evidence>
<evidence type="ECO:0000313" key="3">
    <source>
        <dbReference type="EMBL" id="EJK75577.1"/>
    </source>
</evidence>
<dbReference type="OrthoDB" id="73307at2759"/>
<dbReference type="PANTHER" id="PTHR13297">
    <property type="entry name" value="TBC1 DOMAIN FAMILY MEMBER 23-RELATED"/>
    <property type="match status" value="1"/>
</dbReference>
<feature type="compositionally biased region" description="Low complexity" evidence="1">
    <location>
        <begin position="44"/>
        <end position="56"/>
    </location>
</feature>
<feature type="region of interest" description="Disordered" evidence="1">
    <location>
        <begin position="1499"/>
        <end position="1524"/>
    </location>
</feature>
<reference evidence="3 4" key="1">
    <citation type="journal article" date="2012" name="Genome Biol.">
        <title>Genome and low-iron response of an oceanic diatom adapted to chronic iron limitation.</title>
        <authorList>
            <person name="Lommer M."/>
            <person name="Specht M."/>
            <person name="Roy A.S."/>
            <person name="Kraemer L."/>
            <person name="Andreson R."/>
            <person name="Gutowska M.A."/>
            <person name="Wolf J."/>
            <person name="Bergner S.V."/>
            <person name="Schilhabel M.B."/>
            <person name="Klostermeier U.C."/>
            <person name="Beiko R.G."/>
            <person name="Rosenstiel P."/>
            <person name="Hippler M."/>
            <person name="Laroche J."/>
        </authorList>
    </citation>
    <scope>NUCLEOTIDE SEQUENCE [LARGE SCALE GENOMIC DNA]</scope>
    <source>
        <strain evidence="3 4">CCMP1005</strain>
    </source>
</reference>
<protein>
    <recommendedName>
        <fullName evidence="2">Rhodanese domain-containing protein</fullName>
    </recommendedName>
</protein>
<feature type="region of interest" description="Disordered" evidence="1">
    <location>
        <begin position="1218"/>
        <end position="1278"/>
    </location>
</feature>
<dbReference type="Proteomes" id="UP000266841">
    <property type="component" value="Unassembled WGS sequence"/>
</dbReference>
<dbReference type="OMA" id="WKYFLAI"/>
<dbReference type="GO" id="GO:0005802">
    <property type="term" value="C:trans-Golgi network"/>
    <property type="evidence" value="ECO:0007669"/>
    <property type="project" value="TreeGrafter"/>
</dbReference>
<dbReference type="PROSITE" id="PS50206">
    <property type="entry name" value="RHODANESE_3"/>
    <property type="match status" value="1"/>
</dbReference>
<feature type="domain" description="Rhodanese" evidence="2">
    <location>
        <begin position="879"/>
        <end position="996"/>
    </location>
</feature>
<feature type="compositionally biased region" description="Polar residues" evidence="1">
    <location>
        <begin position="1123"/>
        <end position="1152"/>
    </location>
</feature>
<dbReference type="GO" id="GO:0099041">
    <property type="term" value="P:vesicle tethering to Golgi"/>
    <property type="evidence" value="ECO:0007669"/>
    <property type="project" value="TreeGrafter"/>
</dbReference>
<feature type="compositionally biased region" description="Low complexity" evidence="1">
    <location>
        <begin position="1325"/>
        <end position="1336"/>
    </location>
</feature>
<feature type="compositionally biased region" description="Polar residues" evidence="1">
    <location>
        <begin position="1406"/>
        <end position="1428"/>
    </location>
</feature>
<feature type="region of interest" description="Disordered" evidence="1">
    <location>
        <begin position="1292"/>
        <end position="1485"/>
    </location>
</feature>
<feature type="compositionally biased region" description="Polar residues" evidence="1">
    <location>
        <begin position="1268"/>
        <end position="1278"/>
    </location>
</feature>
<accession>K0TQ79</accession>
<sequence length="1524" mass="165629">MEDDDDDFEELFSFGDETAASTVSDSRPTPTVGADLSRAGDLKAAGSSTTATNNANHSDDFDDLFGTPPATPSSKSSVVERNSVDDDDDAVLLDSMAVVEPATMQDFGMDNVDEDTKNLLDWLDDDAGKKPDGDSGQNAQKDINEDADDFDFDAMLADPPEKAQIVPVAPSPEVDAQDDTEVVVQSTKEEYHGQAIQPEITGTEERQAVEPSGDSAPPDDAQISSAEEANSQPPSNAPAAKDSPIEGEIAPDVKSEPRNIEEELAFDTWVDEEEEDEPSEKESSSAVNDEVNASEDNCQPLGPKDLVFKSLGEAVRSSESTADDVRSLFSRERTLEDEPSVKDAAASDEDRMHLWSKLICGKVVNAVEEGSLAESYREWVARNEEIPTNDDFSSSVDSLLERACGGKMSDEERESMRSRVASLTYFHNRRKGGGPDGDVTIDPLIAPVALAILRAGFSPAAASVIMSHIEPSSMPLLRLSTREQLVAAKALHFEFYLLACYHLPLLIMHLDRHCPGWFWPQSDQAIEVSEIKDSKDEAAHAQAIPALAEVRSKKSDKDNGLVPLSWFVTNFAGQCGGKSSFAAPHHQLLPLWDHLLARGDHSWKYFLAIAILDKHSNVLLMSRGDELYSELEKILRFEGSLFSEEAFVGMAGGGDNPDDFESVSDWLASTKSLMESTPGSVLDLLRSADDRAVAKALKAKQALIDRELQAQHEAHESSLRKEREERDAEAKKAEVKARLVAYYRTVQPEKVETVDTIMKVFEGRLGVLNEKLKKKYGKGFLPEETIEDQVANSTRQFFNSVNQSINDTKKHVQVNVAERRKKTTTAKIETENKHAYTPVVLEVSTTEVIPAVCTTKGHDLATGQKIHDKKACISKESLQFYLIDSRPGSLSKEQGRFPKAVNLSPETLQDPDQLLKITDLFEGLRGAVHVCIMGEGFASFPVLYNHALSPEEQRLLEEDRARTSDAALFFLKKGFPFVSILRGGFAAAHAYLTRTGYEMGMSPSEVLVDYDPSLSLFAQLEIARSEQERLKHAPARERTANAVQRIIDKSMTRLTIAEQNINSRASDLTKPEAVAQMKESVTKVKQSMSNLNFGRTPPLFMSKRFPASSPASSAAKADEDGRSANQVESKTVTSLPSDSSEVSQNQTSSTAVESDEHKPNCVEVETAKETVTTPTPPPATLSQRISELASSTLSPTSGDASKPMEANKKSRLILSSIASKIKKPDDGQKKAKSPKTTIGSGSNSLASIAQRIKPLTVTSSSEEPDSKSGGTNISESRVSAVNTSSTLSSFAKILQSSQQQSSTAAVPPGDHLANEKNHNSQPIMSSNASNAFSSFAQKMQAPALRQKDTNTPNSEGSSGEMFSSFANRIKQSQASSVLKKDETCPDNPEPEHTKPPEKKMGFGTSIAFSGLSSRLNNNNKSEAPTTGDASDAGKHEAELSAAPKKQPDQKATGFGASLASMRAQTLFNKKEGSSKPAEQSIDKAKESVTQAFASFGKFISTIDDPKAPSSNEDTMEGQRRSNKF</sequence>
<dbReference type="eggNOG" id="ENOG502QZCZ">
    <property type="taxonomic scope" value="Eukaryota"/>
</dbReference>